<keyword evidence="3" id="KW-1185">Reference proteome</keyword>
<reference evidence="2" key="1">
    <citation type="submission" date="2020-11" db="EMBL/GenBank/DDBJ databases">
        <authorList>
            <consortium name="DOE Joint Genome Institute"/>
            <person name="Ahrendt S."/>
            <person name="Riley R."/>
            <person name="Andreopoulos W."/>
            <person name="Labutti K."/>
            <person name="Pangilinan J."/>
            <person name="Ruiz-Duenas F.J."/>
            <person name="Barrasa J.M."/>
            <person name="Sanchez-Garcia M."/>
            <person name="Camarero S."/>
            <person name="Miyauchi S."/>
            <person name="Serrano A."/>
            <person name="Linde D."/>
            <person name="Babiker R."/>
            <person name="Drula E."/>
            <person name="Ayuso-Fernandez I."/>
            <person name="Pacheco R."/>
            <person name="Padilla G."/>
            <person name="Ferreira P."/>
            <person name="Barriuso J."/>
            <person name="Kellner H."/>
            <person name="Castanera R."/>
            <person name="Alfaro M."/>
            <person name="Ramirez L."/>
            <person name="Pisabarro A.G."/>
            <person name="Kuo A."/>
            <person name="Tritt A."/>
            <person name="Lipzen A."/>
            <person name="He G."/>
            <person name="Yan M."/>
            <person name="Ng V."/>
            <person name="Cullen D."/>
            <person name="Martin F."/>
            <person name="Rosso M.-N."/>
            <person name="Henrissat B."/>
            <person name="Hibbett D."/>
            <person name="Martinez A.T."/>
            <person name="Grigoriev I.V."/>
        </authorList>
    </citation>
    <scope>NUCLEOTIDE SEQUENCE</scope>
    <source>
        <strain evidence="2">ATCC 90797</strain>
    </source>
</reference>
<dbReference type="InterPro" id="IPR040521">
    <property type="entry name" value="KDZ"/>
</dbReference>
<dbReference type="Pfam" id="PF18758">
    <property type="entry name" value="KDZ"/>
    <property type="match status" value="1"/>
</dbReference>
<dbReference type="EMBL" id="MU154741">
    <property type="protein sequence ID" value="KAF9487933.1"/>
    <property type="molecule type" value="Genomic_DNA"/>
</dbReference>
<dbReference type="OrthoDB" id="3261436at2759"/>
<dbReference type="PANTHER" id="PTHR33096:SF1">
    <property type="entry name" value="CXC1-LIKE CYSTEINE CLUSTER ASSOCIATED WITH KDZ TRANSPOSASES DOMAIN-CONTAINING PROTEIN"/>
    <property type="match status" value="1"/>
</dbReference>
<evidence type="ECO:0000313" key="3">
    <source>
        <dbReference type="Proteomes" id="UP000807025"/>
    </source>
</evidence>
<accession>A0A9P5ZIY7</accession>
<evidence type="ECO:0000313" key="2">
    <source>
        <dbReference type="EMBL" id="KAF9487933.1"/>
    </source>
</evidence>
<name>A0A9P5ZIY7_PLEER</name>
<dbReference type="AlphaFoldDB" id="A0A9P5ZIY7"/>
<evidence type="ECO:0000259" key="1">
    <source>
        <dbReference type="Pfam" id="PF18803"/>
    </source>
</evidence>
<proteinExistence type="predicted"/>
<organism evidence="2 3">
    <name type="scientific">Pleurotus eryngii</name>
    <name type="common">Boletus of the steppes</name>
    <dbReference type="NCBI Taxonomy" id="5323"/>
    <lineage>
        <taxon>Eukaryota</taxon>
        <taxon>Fungi</taxon>
        <taxon>Dikarya</taxon>
        <taxon>Basidiomycota</taxon>
        <taxon>Agaricomycotina</taxon>
        <taxon>Agaricomycetes</taxon>
        <taxon>Agaricomycetidae</taxon>
        <taxon>Agaricales</taxon>
        <taxon>Pleurotineae</taxon>
        <taxon>Pleurotaceae</taxon>
        <taxon>Pleurotus</taxon>
    </lineage>
</organism>
<dbReference type="Proteomes" id="UP000807025">
    <property type="component" value="Unassembled WGS sequence"/>
</dbReference>
<feature type="domain" description="CxC2-like cysteine cluster KDZ transposase-associated" evidence="1">
    <location>
        <begin position="40"/>
        <end position="146"/>
    </location>
</feature>
<gene>
    <name evidence="2" type="ORF">BDN71DRAFT_1478250</name>
</gene>
<sequence>MDCYDESLYCKQYMVDSHARTPFHRIEHWTEARFFARVSLKALGLRIQLGHDLGRTCLNPSRAKGDAFVIIDATGIHEVGLNFCDCQTKQPMTVQLLQRGLFPSTVTNPQTAATFHLLDLFQMLSMEGQVSAFEFYKSITRLTDKTQLDPPRDRYAQFLRMSREWRHLLQLKRSARGHHPDGAEGTQPGELAVLCPACPQPGINLPNEIDGHDSWWHALFIGIDANFRLKRKNVSNDILDPGLSRGWGYFVEDTAYQAHVTSDETPIEKSSCVSHKAVNDADKRPAKGLVVNGVGTVECTRHDFKRLLSVGDLRYGERYVNMDYIFFSSIKTVASKIPRIIASYNIACQWHINLWRRMDSLPTHLQYTAAQDSITTLVPKFHLPAHISTCQSRFSFNYTLGVGRTDREAPERGWDYLNPAANQTKEMGPGSRRELLEDLMGDRNWKKTIGMGNTLLRRMKEAVPECSTHTENHRELEAQIEEATITEWRTMVEIWKSDRSKPNPYMVETTALSQDAIRLHLSDLEAATLASGTLVMLHDEMTPSMFVSTGVDLEQQQHQLLVSLRGLGQHATDHQRLAVVNRANTLRTRITNFYDVQKLYCPAAFVLVSQANSTNEASSNVTEDVARLALCLPSSFKTASGCSTELREIEWQLRYAQAHDALNDIRAGLHLRVSVFRHKDRFDRGQRALTRAMGNISRVQARIDEAIQHYCIAYAALQILSRFVQHDGIWRGELAELKSEDIRGLGVVEMDNSEGHHTISWIWRTAGVAEAAGTDTDLHSSLRLEWCKSQARALRWSEEVSLLKEEMRRVLAFLTWQAAWWEGQVGQRDLPELITEGLDAYARRQADMRIRLAASFAAKWASVPAFLSLHNPLDTAGSDSRSTDV</sequence>
<dbReference type="InterPro" id="IPR041457">
    <property type="entry name" value="CxC2_KDZ-assoc"/>
</dbReference>
<protein>
    <recommendedName>
        <fullName evidence="1">CxC2-like cysteine cluster KDZ transposase-associated domain-containing protein</fullName>
    </recommendedName>
</protein>
<dbReference type="Pfam" id="PF18803">
    <property type="entry name" value="CxC2"/>
    <property type="match status" value="1"/>
</dbReference>
<dbReference type="PANTHER" id="PTHR33096">
    <property type="entry name" value="CXC2 DOMAIN-CONTAINING PROTEIN"/>
    <property type="match status" value="1"/>
</dbReference>
<comment type="caution">
    <text evidence="2">The sequence shown here is derived from an EMBL/GenBank/DDBJ whole genome shotgun (WGS) entry which is preliminary data.</text>
</comment>